<keyword evidence="2" id="KW-0808">Transferase</keyword>
<gene>
    <name evidence="2" type="ORF">SAMN05421757_104489</name>
</gene>
<organism evidence="2 3">
    <name type="scientific">Tropicimonas sediminicola</name>
    <dbReference type="NCBI Taxonomy" id="1031541"/>
    <lineage>
        <taxon>Bacteria</taxon>
        <taxon>Pseudomonadati</taxon>
        <taxon>Pseudomonadota</taxon>
        <taxon>Alphaproteobacteria</taxon>
        <taxon>Rhodobacterales</taxon>
        <taxon>Roseobacteraceae</taxon>
        <taxon>Tropicimonas</taxon>
    </lineage>
</organism>
<dbReference type="EMBL" id="FZOY01000004">
    <property type="protein sequence ID" value="SNS95461.1"/>
    <property type="molecule type" value="Genomic_DNA"/>
</dbReference>
<dbReference type="PROSITE" id="PS51186">
    <property type="entry name" value="GNAT"/>
    <property type="match status" value="1"/>
</dbReference>
<dbReference type="GO" id="GO:0016747">
    <property type="term" value="F:acyltransferase activity, transferring groups other than amino-acyl groups"/>
    <property type="evidence" value="ECO:0007669"/>
    <property type="project" value="InterPro"/>
</dbReference>
<dbReference type="InterPro" id="IPR000182">
    <property type="entry name" value="GNAT_dom"/>
</dbReference>
<dbReference type="Proteomes" id="UP000198426">
    <property type="component" value="Unassembled WGS sequence"/>
</dbReference>
<evidence type="ECO:0000313" key="2">
    <source>
        <dbReference type="EMBL" id="SNS95461.1"/>
    </source>
</evidence>
<feature type="domain" description="N-acetyltransferase" evidence="1">
    <location>
        <begin position="37"/>
        <end position="182"/>
    </location>
</feature>
<evidence type="ECO:0000259" key="1">
    <source>
        <dbReference type="PROSITE" id="PS51186"/>
    </source>
</evidence>
<reference evidence="2 3" key="1">
    <citation type="submission" date="2017-06" db="EMBL/GenBank/DDBJ databases">
        <authorList>
            <person name="Kim H.J."/>
            <person name="Triplett B.A."/>
        </authorList>
    </citation>
    <scope>NUCLEOTIDE SEQUENCE [LARGE SCALE GENOMIC DNA]</scope>
    <source>
        <strain evidence="2 3">DSM 29339</strain>
    </source>
</reference>
<dbReference type="RefSeq" id="WP_089233549.1">
    <property type="nucleotide sequence ID" value="NZ_FZOY01000004.1"/>
</dbReference>
<name>A0A239IPH5_9RHOB</name>
<accession>A0A239IPH5</accession>
<proteinExistence type="predicted"/>
<dbReference type="InterPro" id="IPR016181">
    <property type="entry name" value="Acyl_CoA_acyltransferase"/>
</dbReference>
<sequence length="188" mass="21232">MSLTPAGTEISYTVTWLEMTKRPTFGWPHQPVGAPSALLKADTPPAWFFLGLYDAVGRDYAWEDMHDRSEEELAEWLASDSTSLYTLMRQGWPHGFFMLDHRKPGICDLAYFGLVPQAIGRGLGRFLLESAVLTGWDIPGVEKMTVNTNTLDHPRALGLYQRMGFEAVRRTDHTRVLKRAHDAGRIPD</sequence>
<dbReference type="AlphaFoldDB" id="A0A239IPH5"/>
<dbReference type="Pfam" id="PF00583">
    <property type="entry name" value="Acetyltransf_1"/>
    <property type="match status" value="1"/>
</dbReference>
<dbReference type="Gene3D" id="3.40.630.30">
    <property type="match status" value="1"/>
</dbReference>
<keyword evidence="3" id="KW-1185">Reference proteome</keyword>
<dbReference type="SUPFAM" id="SSF55729">
    <property type="entry name" value="Acyl-CoA N-acyltransferases (Nat)"/>
    <property type="match status" value="1"/>
</dbReference>
<evidence type="ECO:0000313" key="3">
    <source>
        <dbReference type="Proteomes" id="UP000198426"/>
    </source>
</evidence>
<protein>
    <submittedName>
        <fullName evidence="2">Acetyltransferase (GNAT) domain-containing protein</fullName>
    </submittedName>
</protein>